<dbReference type="Proteomes" id="UP000027073">
    <property type="component" value="Unassembled WGS sequence"/>
</dbReference>
<evidence type="ECO:0000256" key="2">
    <source>
        <dbReference type="ARBA" id="ARBA00006837"/>
    </source>
</evidence>
<evidence type="ECO:0000256" key="8">
    <source>
        <dbReference type="ARBA" id="ARBA00022989"/>
    </source>
</evidence>
<comment type="similarity">
    <text evidence="2 12">Belongs to the PAM17 family.</text>
</comment>
<evidence type="ECO:0000256" key="3">
    <source>
        <dbReference type="ARBA" id="ARBA00022448"/>
    </source>
</evidence>
<evidence type="ECO:0000256" key="11">
    <source>
        <dbReference type="ARBA" id="ARBA00023136"/>
    </source>
</evidence>
<dbReference type="Pfam" id="PF08566">
    <property type="entry name" value="Pam17"/>
    <property type="match status" value="1"/>
</dbReference>
<dbReference type="HOGENOM" id="CLU_068297_2_0_1"/>
<keyword evidence="3 12" id="KW-0813">Transport</keyword>
<comment type="function">
    <text evidence="12">Component of the PAM complex, a complex required for the translocation of transit peptide-containing proteins from the inner membrane into the mitochondrial matrix in an ATP-dependent manner.</text>
</comment>
<evidence type="ECO:0000256" key="12">
    <source>
        <dbReference type="RuleBase" id="RU367146"/>
    </source>
</evidence>
<keyword evidence="8 12" id="KW-1133">Transmembrane helix</keyword>
<evidence type="ECO:0000256" key="1">
    <source>
        <dbReference type="ARBA" id="ARBA00004448"/>
    </source>
</evidence>
<keyword evidence="6 12" id="KW-0653">Protein transport</keyword>
<keyword evidence="9 12" id="KW-0811">Translocation</keyword>
<keyword evidence="5 12" id="KW-0999">Mitochondrion inner membrane</keyword>
<evidence type="ECO:0000256" key="5">
    <source>
        <dbReference type="ARBA" id="ARBA00022792"/>
    </source>
</evidence>
<dbReference type="PANTHER" id="PTHR28021">
    <property type="entry name" value="PRESEQUENCE TRANSLOCATED-ASSOCIATED MOTOR SUBUNIT PAM17, MITOCHONDRIAL"/>
    <property type="match status" value="1"/>
</dbReference>
<dbReference type="PANTHER" id="PTHR28021:SF1">
    <property type="entry name" value="PRESEQUENCE TRANSLOCATED-ASSOCIATED MOTOR SUBUNIT PAM17, MITOCHONDRIAL"/>
    <property type="match status" value="1"/>
</dbReference>
<dbReference type="STRING" id="1137138.A0A067P1E2"/>
<reference evidence="14" key="1">
    <citation type="journal article" date="2014" name="Proc. Natl. Acad. Sci. U.S.A.">
        <title>Extensive sampling of basidiomycete genomes demonstrates inadequacy of the white-rot/brown-rot paradigm for wood decay fungi.</title>
        <authorList>
            <person name="Riley R."/>
            <person name="Salamov A.A."/>
            <person name="Brown D.W."/>
            <person name="Nagy L.G."/>
            <person name="Floudas D."/>
            <person name="Held B.W."/>
            <person name="Levasseur A."/>
            <person name="Lombard V."/>
            <person name="Morin E."/>
            <person name="Otillar R."/>
            <person name="Lindquist E.A."/>
            <person name="Sun H."/>
            <person name="LaButti K.M."/>
            <person name="Schmutz J."/>
            <person name="Jabbour D."/>
            <person name="Luo H."/>
            <person name="Baker S.E."/>
            <person name="Pisabarro A.G."/>
            <person name="Walton J.D."/>
            <person name="Blanchette R.A."/>
            <person name="Henrissat B."/>
            <person name="Martin F."/>
            <person name="Cullen D."/>
            <person name="Hibbett D.S."/>
            <person name="Grigoriev I.V."/>
        </authorList>
    </citation>
    <scope>NUCLEOTIDE SEQUENCE [LARGE SCALE GENOMIC DNA]</scope>
    <source>
        <strain evidence="14">PC15</strain>
    </source>
</reference>
<dbReference type="VEuPathDB" id="FungiDB:PLEOSDRAFT_1099038"/>
<keyword evidence="4 12" id="KW-0812">Transmembrane</keyword>
<name>A0A067P1E2_PLEO1</name>
<evidence type="ECO:0000256" key="7">
    <source>
        <dbReference type="ARBA" id="ARBA00022946"/>
    </source>
</evidence>
<dbReference type="GO" id="GO:0001405">
    <property type="term" value="C:PAM complex, Tim23 associated import motor"/>
    <property type="evidence" value="ECO:0007669"/>
    <property type="project" value="UniProtKB-UniRule"/>
</dbReference>
<dbReference type="EMBL" id="KL198004">
    <property type="protein sequence ID" value="KDQ33055.1"/>
    <property type="molecule type" value="Genomic_DNA"/>
</dbReference>
<keyword evidence="11 12" id="KW-0472">Membrane</keyword>
<comment type="subcellular location">
    <subcellularLocation>
        <location evidence="1 12">Mitochondrion inner membrane</location>
        <topology evidence="1 12">Multi-pass membrane protein</topology>
    </subcellularLocation>
</comment>
<feature type="transmembrane region" description="Helical" evidence="12">
    <location>
        <begin position="56"/>
        <end position="75"/>
    </location>
</feature>
<dbReference type="GO" id="GO:0030150">
    <property type="term" value="P:protein import into mitochondrial matrix"/>
    <property type="evidence" value="ECO:0007669"/>
    <property type="project" value="UniProtKB-UniRule"/>
</dbReference>
<evidence type="ECO:0000256" key="10">
    <source>
        <dbReference type="ARBA" id="ARBA00023128"/>
    </source>
</evidence>
<protein>
    <recommendedName>
        <fullName evidence="12">Presequence translocated-associated motor subunit PAM17</fullName>
    </recommendedName>
</protein>
<organism evidence="13 14">
    <name type="scientific">Pleurotus ostreatus (strain PC15)</name>
    <name type="common">Oyster mushroom</name>
    <dbReference type="NCBI Taxonomy" id="1137138"/>
    <lineage>
        <taxon>Eukaryota</taxon>
        <taxon>Fungi</taxon>
        <taxon>Dikarya</taxon>
        <taxon>Basidiomycota</taxon>
        <taxon>Agaricomycotina</taxon>
        <taxon>Agaricomycetes</taxon>
        <taxon>Agaricomycetidae</taxon>
        <taxon>Agaricales</taxon>
        <taxon>Pleurotineae</taxon>
        <taxon>Pleurotaceae</taxon>
        <taxon>Pleurotus</taxon>
    </lineage>
</organism>
<dbReference type="InterPro" id="IPR013875">
    <property type="entry name" value="Pam17"/>
</dbReference>
<gene>
    <name evidence="13" type="ORF">PLEOSDRAFT_1099038</name>
</gene>
<comment type="subunit">
    <text evidence="12">Component of the PAM complex.</text>
</comment>
<dbReference type="InParanoid" id="A0A067P1E2"/>
<keyword evidence="10 12" id="KW-0496">Mitochondrion</keyword>
<dbReference type="OrthoDB" id="5970083at2759"/>
<evidence type="ECO:0000256" key="9">
    <source>
        <dbReference type="ARBA" id="ARBA00023010"/>
    </source>
</evidence>
<evidence type="ECO:0000313" key="14">
    <source>
        <dbReference type="Proteomes" id="UP000027073"/>
    </source>
</evidence>
<dbReference type="AlphaFoldDB" id="A0A067P1E2"/>
<sequence length="190" mass="21429">MSAKLLERNLLHRASGLRLAFKTGSARATRFNSTTSPTNQLNWQEFLKLRGSRRKWQAVTTIPASVLGFLGGVAYFGNLETDPTKLIMGVDPFMFYGFCTVGCVGAGALIGPTIGSAIWRFSNRNSIALIDAREREFLQHIAKKRVDPTLQSPTNPIPDYYGEKIGSLHQYRQWLRDQGKYRRKHVLPEN</sequence>
<evidence type="ECO:0000313" key="13">
    <source>
        <dbReference type="EMBL" id="KDQ33055.1"/>
    </source>
</evidence>
<accession>A0A067P1E2</accession>
<dbReference type="FunCoup" id="A0A067P1E2">
    <property type="interactions" value="32"/>
</dbReference>
<keyword evidence="7" id="KW-0809">Transit peptide</keyword>
<proteinExistence type="inferred from homology"/>
<feature type="transmembrane region" description="Helical" evidence="12">
    <location>
        <begin position="95"/>
        <end position="119"/>
    </location>
</feature>
<evidence type="ECO:0000256" key="4">
    <source>
        <dbReference type="ARBA" id="ARBA00022692"/>
    </source>
</evidence>
<evidence type="ECO:0000256" key="6">
    <source>
        <dbReference type="ARBA" id="ARBA00022927"/>
    </source>
</evidence>